<accession>K0YM48</accession>
<organism evidence="1 2">
    <name type="scientific">Slackia piriformis YIT 12062</name>
    <dbReference type="NCBI Taxonomy" id="742818"/>
    <lineage>
        <taxon>Bacteria</taxon>
        <taxon>Bacillati</taxon>
        <taxon>Actinomycetota</taxon>
        <taxon>Coriobacteriia</taxon>
        <taxon>Eggerthellales</taxon>
        <taxon>Eggerthellaceae</taxon>
        <taxon>Slackia</taxon>
    </lineage>
</organism>
<dbReference type="EMBL" id="ADMD01000002">
    <property type="protein sequence ID" value="EJZ84383.1"/>
    <property type="molecule type" value="Genomic_DNA"/>
</dbReference>
<dbReference type="Proteomes" id="UP000006069">
    <property type="component" value="Unassembled WGS sequence"/>
</dbReference>
<dbReference type="FunCoup" id="K0YM48">
    <property type="interactions" value="5"/>
</dbReference>
<dbReference type="PANTHER" id="PTHR34374">
    <property type="entry name" value="LARGE RIBOSOMAL RNA SUBUNIT ACCUMULATION PROTEIN YCED HOMOLOG 1, CHLOROPLASTIC"/>
    <property type="match status" value="1"/>
</dbReference>
<dbReference type="InterPro" id="IPR003772">
    <property type="entry name" value="YceD"/>
</dbReference>
<dbReference type="AlphaFoldDB" id="K0YM48"/>
<keyword evidence="2" id="KW-1185">Reference proteome</keyword>
<dbReference type="OrthoDB" id="9790372at2"/>
<dbReference type="InParanoid" id="K0YM48"/>
<evidence type="ECO:0000313" key="1">
    <source>
        <dbReference type="EMBL" id="EJZ84383.1"/>
    </source>
</evidence>
<dbReference type="PANTHER" id="PTHR34374:SF1">
    <property type="entry name" value="LARGE RIBOSOMAL RNA SUBUNIT ACCUMULATION PROTEIN YCED HOMOLOG 1, CHLOROPLASTIC"/>
    <property type="match status" value="1"/>
</dbReference>
<name>K0YM48_9ACTN</name>
<proteinExistence type="predicted"/>
<sequence length="182" mass="19523">MERLVIEVPAELFAPAESSSFDGVFDMGSFDCGPDAYTCSQPMEYHVLVSNVGGALLVGGTVEGEVTTSCGRCLEDVVIPIKGEVEGYFIIEGEGEAPEDMDEDEFDVLPESHIIDLESLLRAAVLVDLPLVPLCDEECLGICSQCGHNLNEGPCECRASEQDEISLGRNNPFAALKGISFD</sequence>
<evidence type="ECO:0008006" key="3">
    <source>
        <dbReference type="Google" id="ProtNLM"/>
    </source>
</evidence>
<dbReference type="eggNOG" id="COG1399">
    <property type="taxonomic scope" value="Bacteria"/>
</dbReference>
<dbReference type="PATRIC" id="fig|742818.3.peg.745"/>
<dbReference type="HOGENOM" id="CLU_100236_1_2_11"/>
<comment type="caution">
    <text evidence="1">The sequence shown here is derived from an EMBL/GenBank/DDBJ whole genome shotgun (WGS) entry which is preliminary data.</text>
</comment>
<gene>
    <name evidence="1" type="ORF">HMPREF9451_00693</name>
</gene>
<dbReference type="RefSeq" id="WP_009138921.1">
    <property type="nucleotide sequence ID" value="NZ_JH815198.1"/>
</dbReference>
<dbReference type="Pfam" id="PF02620">
    <property type="entry name" value="YceD"/>
    <property type="match status" value="1"/>
</dbReference>
<protein>
    <recommendedName>
        <fullName evidence="3">Metal-binding protein</fullName>
    </recommendedName>
</protein>
<reference evidence="1 2" key="1">
    <citation type="submission" date="2012-08" db="EMBL/GenBank/DDBJ databases">
        <title>The Genome Sequence of Slackia piriformis YIT 12062.</title>
        <authorList>
            <consortium name="The Broad Institute Genome Sequencing Platform"/>
            <person name="Earl A."/>
            <person name="Ward D."/>
            <person name="Feldgarden M."/>
            <person name="Gevers D."/>
            <person name="Morotomi M."/>
            <person name="Walker B."/>
            <person name="Young S.K."/>
            <person name="Zeng Q."/>
            <person name="Gargeya S."/>
            <person name="Fitzgerald M."/>
            <person name="Haas B."/>
            <person name="Abouelleil A."/>
            <person name="Alvarado L."/>
            <person name="Arachchi H.M."/>
            <person name="Berlin A.M."/>
            <person name="Chapman S.B."/>
            <person name="Goldberg J."/>
            <person name="Griggs A."/>
            <person name="Gujja S."/>
            <person name="Hansen M."/>
            <person name="Howarth C."/>
            <person name="Imamovic A."/>
            <person name="Larimer J."/>
            <person name="McCowen C."/>
            <person name="Montmayeur A."/>
            <person name="Murphy C."/>
            <person name="Neiman D."/>
            <person name="Pearson M."/>
            <person name="Priest M."/>
            <person name="Roberts A."/>
            <person name="Saif S."/>
            <person name="Shea T."/>
            <person name="Sisk P."/>
            <person name="Sykes S."/>
            <person name="Wortman J."/>
            <person name="Nusbaum C."/>
            <person name="Birren B."/>
        </authorList>
    </citation>
    <scope>NUCLEOTIDE SEQUENCE [LARGE SCALE GENOMIC DNA]</scope>
    <source>
        <strain evidence="1 2">YIT 12062</strain>
    </source>
</reference>
<evidence type="ECO:0000313" key="2">
    <source>
        <dbReference type="Proteomes" id="UP000006069"/>
    </source>
</evidence>